<evidence type="ECO:0000313" key="3">
    <source>
        <dbReference type="EMBL" id="QYX82697.1"/>
    </source>
</evidence>
<keyword evidence="3" id="KW-0418">Kinase</keyword>
<dbReference type="InterPro" id="IPR011712">
    <property type="entry name" value="Sig_transdc_His_kin_sub3_dim/P"/>
</dbReference>
<evidence type="ECO:0000256" key="1">
    <source>
        <dbReference type="SAM" id="MobiDB-lite"/>
    </source>
</evidence>
<name>A0ABX8Y5E4_9ACTN</name>
<feature type="compositionally biased region" description="Basic and acidic residues" evidence="1">
    <location>
        <begin position="15"/>
        <end position="25"/>
    </location>
</feature>
<accession>A0ABX8Y5E4</accession>
<dbReference type="EMBL" id="CP080647">
    <property type="protein sequence ID" value="QYX82697.1"/>
    <property type="molecule type" value="Genomic_DNA"/>
</dbReference>
<evidence type="ECO:0000313" key="4">
    <source>
        <dbReference type="Proteomes" id="UP000827138"/>
    </source>
</evidence>
<evidence type="ECO:0000259" key="2">
    <source>
        <dbReference type="Pfam" id="PF07730"/>
    </source>
</evidence>
<feature type="compositionally biased region" description="Basic and acidic residues" evidence="1">
    <location>
        <begin position="65"/>
        <end position="86"/>
    </location>
</feature>
<dbReference type="Gene3D" id="1.20.5.1930">
    <property type="match status" value="1"/>
</dbReference>
<feature type="region of interest" description="Disordered" evidence="1">
    <location>
        <begin position="59"/>
        <end position="165"/>
    </location>
</feature>
<feature type="compositionally biased region" description="Low complexity" evidence="1">
    <location>
        <begin position="123"/>
        <end position="135"/>
    </location>
</feature>
<organism evidence="3 4">
    <name type="scientific">Streptomyces akebiae</name>
    <dbReference type="NCBI Taxonomy" id="2865673"/>
    <lineage>
        <taxon>Bacteria</taxon>
        <taxon>Bacillati</taxon>
        <taxon>Actinomycetota</taxon>
        <taxon>Actinomycetes</taxon>
        <taxon>Kitasatosporales</taxon>
        <taxon>Streptomycetaceae</taxon>
        <taxon>Streptomyces</taxon>
    </lineage>
</organism>
<proteinExistence type="predicted"/>
<sequence length="210" mass="22822">MSVWAAGCATARRRRETEAPRRSLRRESVVAERVRIAREQRDVVGHPVNAMLVQAGAGRAVLDTDPERTRELPHRLRDPVRDRHPDPAAGPRPGPTPRRPRDPVRGGPTTAPSGGLRPGLGGVVPAQAFPARRAPAPAPRRRTRRPPGEPEGDPGASTSCGACTFHAPTEGATDAFAPALGRWSRSEIDLFPRPRINCRGIEFRPYTDNS</sequence>
<protein>
    <submittedName>
        <fullName evidence="3">Histidine kinase dimerization/phosphoacceptor domain-containing protein</fullName>
    </submittedName>
</protein>
<feature type="compositionally biased region" description="Low complexity" evidence="1">
    <location>
        <begin position="1"/>
        <end position="10"/>
    </location>
</feature>
<feature type="domain" description="Signal transduction histidine kinase subgroup 3 dimerisation and phosphoacceptor" evidence="2">
    <location>
        <begin position="32"/>
        <end position="80"/>
    </location>
</feature>
<keyword evidence="3" id="KW-0808">Transferase</keyword>
<dbReference type="GO" id="GO:0016301">
    <property type="term" value="F:kinase activity"/>
    <property type="evidence" value="ECO:0007669"/>
    <property type="project" value="UniProtKB-KW"/>
</dbReference>
<gene>
    <name evidence="3" type="ORF">K1J60_01865</name>
</gene>
<dbReference type="Proteomes" id="UP000827138">
    <property type="component" value="Chromosome"/>
</dbReference>
<feature type="region of interest" description="Disordered" evidence="1">
    <location>
        <begin position="1"/>
        <end position="25"/>
    </location>
</feature>
<keyword evidence="4" id="KW-1185">Reference proteome</keyword>
<reference evidence="3 4" key="1">
    <citation type="submission" date="2021-08" db="EMBL/GenBank/DDBJ databases">
        <authorList>
            <person name="Ping M."/>
        </authorList>
    </citation>
    <scope>NUCLEOTIDE SEQUENCE [LARGE SCALE GENOMIC DNA]</scope>
    <source>
        <strain evidence="3 4">MG28</strain>
    </source>
</reference>
<dbReference type="Pfam" id="PF07730">
    <property type="entry name" value="HisKA_3"/>
    <property type="match status" value="1"/>
</dbReference>
<feature type="compositionally biased region" description="Pro residues" evidence="1">
    <location>
        <begin position="88"/>
        <end position="97"/>
    </location>
</feature>